<dbReference type="OrthoDB" id="2320924at2759"/>
<accession>A0A2I1F009</accession>
<sequence length="173" mass="20132">MSEQYFKQQEIKSWLLVDFDSWSVQNFNHCQMASTHKKFYSCLNSILLDENASEEEISAARGLIKAKKFLAESRNGVISCFLLNLLQAFLSVCIANDLKFAGSLWKNLDLLRKIHEGFKDDEGADSREKTYEEREREISLREREMALREREASVRALELSNMEKELELKALEN</sequence>
<gene>
    <name evidence="1" type="ORF">RhiirA1_518815</name>
</gene>
<reference evidence="1 2" key="2">
    <citation type="submission" date="2017-10" db="EMBL/GenBank/DDBJ databases">
        <title>Genome analyses suggest a sexual origin of heterokaryosis in a supposedly ancient asexual fungus.</title>
        <authorList>
            <person name="Corradi N."/>
            <person name="Sedzielewska K."/>
            <person name="Noel J."/>
            <person name="Charron P."/>
            <person name="Farinelli L."/>
            <person name="Marton T."/>
            <person name="Kruger M."/>
            <person name="Pelin A."/>
            <person name="Brachmann A."/>
            <person name="Corradi N."/>
        </authorList>
    </citation>
    <scope>NUCLEOTIDE SEQUENCE [LARGE SCALE GENOMIC DNA]</scope>
    <source>
        <strain evidence="1 2">A1</strain>
    </source>
</reference>
<protein>
    <submittedName>
        <fullName evidence="1">Uncharacterized protein</fullName>
    </submittedName>
</protein>
<dbReference type="AlphaFoldDB" id="A0A2I1F009"/>
<dbReference type="VEuPathDB" id="FungiDB:RhiirFUN_001836"/>
<dbReference type="EMBL" id="LLXH01000711">
    <property type="protein sequence ID" value="PKC63688.1"/>
    <property type="molecule type" value="Genomic_DNA"/>
</dbReference>
<organism evidence="1 2">
    <name type="scientific">Rhizophagus irregularis</name>
    <dbReference type="NCBI Taxonomy" id="588596"/>
    <lineage>
        <taxon>Eukaryota</taxon>
        <taxon>Fungi</taxon>
        <taxon>Fungi incertae sedis</taxon>
        <taxon>Mucoromycota</taxon>
        <taxon>Glomeromycotina</taxon>
        <taxon>Glomeromycetes</taxon>
        <taxon>Glomerales</taxon>
        <taxon>Glomeraceae</taxon>
        <taxon>Rhizophagus</taxon>
    </lineage>
</organism>
<reference evidence="1 2" key="1">
    <citation type="submission" date="2017-10" db="EMBL/GenBank/DDBJ databases">
        <title>Extensive intraspecific genome diversity in a model arbuscular mycorrhizal fungus.</title>
        <authorList>
            <person name="Chen E.C.H."/>
            <person name="Morin E."/>
            <person name="Baudet D."/>
            <person name="Noel J."/>
            <person name="Ndikumana S."/>
            <person name="Charron P."/>
            <person name="St-Onge C."/>
            <person name="Giorgi J."/>
            <person name="Grigoriev I.V."/>
            <person name="Roux C."/>
            <person name="Martin F.M."/>
            <person name="Corradi N."/>
        </authorList>
    </citation>
    <scope>NUCLEOTIDE SEQUENCE [LARGE SCALE GENOMIC DNA]</scope>
    <source>
        <strain evidence="1 2">A1</strain>
    </source>
</reference>
<proteinExistence type="predicted"/>
<comment type="caution">
    <text evidence="1">The sequence shown here is derived from an EMBL/GenBank/DDBJ whole genome shotgun (WGS) entry which is preliminary data.</text>
</comment>
<dbReference type="VEuPathDB" id="FungiDB:RhiirA1_518815"/>
<name>A0A2I1F009_9GLOM</name>
<evidence type="ECO:0000313" key="1">
    <source>
        <dbReference type="EMBL" id="PKC63688.1"/>
    </source>
</evidence>
<evidence type="ECO:0000313" key="2">
    <source>
        <dbReference type="Proteomes" id="UP000232688"/>
    </source>
</evidence>
<dbReference type="VEuPathDB" id="FungiDB:FUN_023729"/>
<dbReference type="Proteomes" id="UP000232688">
    <property type="component" value="Unassembled WGS sequence"/>
</dbReference>